<gene>
    <name evidence="2" type="ORF">SAMN05444004_10894</name>
</gene>
<dbReference type="GO" id="GO:0008270">
    <property type="term" value="F:zinc ion binding"/>
    <property type="evidence" value="ECO:0007669"/>
    <property type="project" value="InterPro"/>
</dbReference>
<keyword evidence="2" id="KW-0378">Hydrolase</keyword>
<dbReference type="RefSeq" id="WP_092645758.1">
    <property type="nucleotide sequence ID" value="NZ_FNPX01000008.1"/>
</dbReference>
<dbReference type="Proteomes" id="UP000198914">
    <property type="component" value="Unassembled WGS sequence"/>
</dbReference>
<evidence type="ECO:0000313" key="3">
    <source>
        <dbReference type="Proteomes" id="UP000198914"/>
    </source>
</evidence>
<proteinExistence type="predicted"/>
<feature type="domain" description="HNH" evidence="1">
    <location>
        <begin position="137"/>
        <end position="189"/>
    </location>
</feature>
<dbReference type="InterPro" id="IPR003615">
    <property type="entry name" value="HNH_nuc"/>
</dbReference>
<dbReference type="GO" id="GO:0004519">
    <property type="term" value="F:endonuclease activity"/>
    <property type="evidence" value="ECO:0007669"/>
    <property type="project" value="UniProtKB-KW"/>
</dbReference>
<name>A0A1H3RH87_9RHOB</name>
<reference evidence="3" key="1">
    <citation type="submission" date="2016-10" db="EMBL/GenBank/DDBJ databases">
        <authorList>
            <person name="Varghese N."/>
            <person name="Submissions S."/>
        </authorList>
    </citation>
    <scope>NUCLEOTIDE SEQUENCE [LARGE SCALE GENOMIC DNA]</scope>
    <source>
        <strain evidence="3">DSM 100420</strain>
    </source>
</reference>
<dbReference type="OrthoDB" id="9802640at2"/>
<keyword evidence="2" id="KW-0255">Endonuclease</keyword>
<dbReference type="Pfam" id="PF01844">
    <property type="entry name" value="HNH"/>
    <property type="match status" value="1"/>
</dbReference>
<dbReference type="AlphaFoldDB" id="A0A1H3RH87"/>
<dbReference type="Gene3D" id="1.10.30.50">
    <property type="match status" value="1"/>
</dbReference>
<accession>A0A1H3RH87</accession>
<evidence type="ECO:0000259" key="1">
    <source>
        <dbReference type="Pfam" id="PF01844"/>
    </source>
</evidence>
<dbReference type="CDD" id="cd00085">
    <property type="entry name" value="HNHc"/>
    <property type="match status" value="1"/>
</dbReference>
<dbReference type="GO" id="GO:0003676">
    <property type="term" value="F:nucleic acid binding"/>
    <property type="evidence" value="ECO:0007669"/>
    <property type="project" value="InterPro"/>
</dbReference>
<dbReference type="EMBL" id="FNPX01000008">
    <property type="protein sequence ID" value="SDZ24299.1"/>
    <property type="molecule type" value="Genomic_DNA"/>
</dbReference>
<organism evidence="2 3">
    <name type="scientific">Jannaschia faecimaris</name>
    <dbReference type="NCBI Taxonomy" id="1244108"/>
    <lineage>
        <taxon>Bacteria</taxon>
        <taxon>Pseudomonadati</taxon>
        <taxon>Pseudomonadota</taxon>
        <taxon>Alphaproteobacteria</taxon>
        <taxon>Rhodobacterales</taxon>
        <taxon>Roseobacteraceae</taxon>
        <taxon>Jannaschia</taxon>
    </lineage>
</organism>
<keyword evidence="3" id="KW-1185">Reference proteome</keyword>
<sequence length="189" mass="21697">MANIEPGSWLFDLIEVYNELGGEAPYEKVYPLAQEKRQKAGASWTKQSPATIRRTVEDNAESSKNYRGRAVFYSVNGHGKGVWGLLPDYRKEAYPVDMRSPAYAAGIEGILQEQHYLRRSRDPKLVEQRKVIDDYTCQTCGFRLQWERDKYLIEVHHLSPLGNLHDVTVTSTEDLICLCPTCHRIAHTR</sequence>
<evidence type="ECO:0000313" key="2">
    <source>
        <dbReference type="EMBL" id="SDZ24299.1"/>
    </source>
</evidence>
<protein>
    <submittedName>
        <fullName evidence="2">HNH endonuclease</fullName>
    </submittedName>
</protein>
<keyword evidence="2" id="KW-0540">Nuclease</keyword>
<dbReference type="InterPro" id="IPR002711">
    <property type="entry name" value="HNH"/>
</dbReference>